<gene>
    <name evidence="4" type="ORF">WJX81_000495</name>
</gene>
<dbReference type="GO" id="GO:0035556">
    <property type="term" value="P:intracellular signal transduction"/>
    <property type="evidence" value="ECO:0007669"/>
    <property type="project" value="TreeGrafter"/>
</dbReference>
<evidence type="ECO:0000259" key="3">
    <source>
        <dbReference type="PROSITE" id="PS50011"/>
    </source>
</evidence>
<organism evidence="4 5">
    <name type="scientific">Elliptochloris bilobata</name>
    <dbReference type="NCBI Taxonomy" id="381761"/>
    <lineage>
        <taxon>Eukaryota</taxon>
        <taxon>Viridiplantae</taxon>
        <taxon>Chlorophyta</taxon>
        <taxon>core chlorophytes</taxon>
        <taxon>Trebouxiophyceae</taxon>
        <taxon>Trebouxiophyceae incertae sedis</taxon>
        <taxon>Elliptochloris clade</taxon>
        <taxon>Elliptochloris</taxon>
    </lineage>
</organism>
<feature type="domain" description="Protein kinase" evidence="3">
    <location>
        <begin position="16"/>
        <end position="281"/>
    </location>
</feature>
<evidence type="ECO:0000313" key="5">
    <source>
        <dbReference type="Proteomes" id="UP001445335"/>
    </source>
</evidence>
<sequence>MEAPVDEQPLLGHYKYHHERNISSGSYGFVVQATDRSNGETVAIKFIERSKEKITKNVEREILNHYSLIHPHVVRFKECFLTDKYLAIAMEYAAGGDMYKYVIQKAGLGEDHARWFFQQVVLALDYCHKMRISNRDIKLENTLLDNVEPGRRPLIKLCDFGYSINELQSMAKTAVGTPGYTAPEVLRSARNAGYDSKQADVWSSGVMLYAMLFCCYPFDKREEQDDPRAYAKIMQRIFKGEYEFPPSKPVSDECKDILSRILVVDPTKRITIAEIQLHPWFRRGMPPDLNLDAYNEHYLRLSRETGDAASAIRAVICEAVGGAPPPEPAFRPEARSSGQLVEELAAEFSAEGFGREP</sequence>
<dbReference type="AlphaFoldDB" id="A0AAW1RTQ6"/>
<keyword evidence="1" id="KW-0547">Nucleotide-binding</keyword>
<dbReference type="Pfam" id="PF00069">
    <property type="entry name" value="Pkinase"/>
    <property type="match status" value="1"/>
</dbReference>
<reference evidence="4 5" key="1">
    <citation type="journal article" date="2024" name="Nat. Commun.">
        <title>Phylogenomics reveals the evolutionary origins of lichenization in chlorophyte algae.</title>
        <authorList>
            <person name="Puginier C."/>
            <person name="Libourel C."/>
            <person name="Otte J."/>
            <person name="Skaloud P."/>
            <person name="Haon M."/>
            <person name="Grisel S."/>
            <person name="Petersen M."/>
            <person name="Berrin J.G."/>
            <person name="Delaux P.M."/>
            <person name="Dal Grande F."/>
            <person name="Keller J."/>
        </authorList>
    </citation>
    <scope>NUCLEOTIDE SEQUENCE [LARGE SCALE GENOMIC DNA]</scope>
    <source>
        <strain evidence="4 5">SAG 245.80</strain>
    </source>
</reference>
<dbReference type="FunFam" id="1.10.510.10:FF:000571">
    <property type="entry name" value="Maternal embryonic leucine zipper kinase"/>
    <property type="match status" value="1"/>
</dbReference>
<dbReference type="SUPFAM" id="SSF56112">
    <property type="entry name" value="Protein kinase-like (PK-like)"/>
    <property type="match status" value="1"/>
</dbReference>
<evidence type="ECO:0000313" key="4">
    <source>
        <dbReference type="EMBL" id="KAK9837233.1"/>
    </source>
</evidence>
<dbReference type="Proteomes" id="UP001445335">
    <property type="component" value="Unassembled WGS sequence"/>
</dbReference>
<dbReference type="GO" id="GO:0005737">
    <property type="term" value="C:cytoplasm"/>
    <property type="evidence" value="ECO:0007669"/>
    <property type="project" value="TreeGrafter"/>
</dbReference>
<dbReference type="GO" id="GO:0005524">
    <property type="term" value="F:ATP binding"/>
    <property type="evidence" value="ECO:0007669"/>
    <property type="project" value="UniProtKB-KW"/>
</dbReference>
<name>A0AAW1RTQ6_9CHLO</name>
<dbReference type="SMART" id="SM00220">
    <property type="entry name" value="S_TKc"/>
    <property type="match status" value="1"/>
</dbReference>
<proteinExistence type="predicted"/>
<dbReference type="PROSITE" id="PS50011">
    <property type="entry name" value="PROTEIN_KINASE_DOM"/>
    <property type="match status" value="1"/>
</dbReference>
<dbReference type="InterPro" id="IPR011009">
    <property type="entry name" value="Kinase-like_dom_sf"/>
</dbReference>
<keyword evidence="2" id="KW-0067">ATP-binding</keyword>
<accession>A0AAW1RTQ6</accession>
<dbReference type="InterPro" id="IPR000719">
    <property type="entry name" value="Prot_kinase_dom"/>
</dbReference>
<dbReference type="CDD" id="cd14003">
    <property type="entry name" value="STKc_AMPK-like"/>
    <property type="match status" value="1"/>
</dbReference>
<evidence type="ECO:0000256" key="2">
    <source>
        <dbReference type="ARBA" id="ARBA00022840"/>
    </source>
</evidence>
<dbReference type="Gene3D" id="1.10.510.10">
    <property type="entry name" value="Transferase(Phosphotransferase) domain 1"/>
    <property type="match status" value="1"/>
</dbReference>
<evidence type="ECO:0000256" key="1">
    <source>
        <dbReference type="ARBA" id="ARBA00022741"/>
    </source>
</evidence>
<comment type="caution">
    <text evidence="4">The sequence shown here is derived from an EMBL/GenBank/DDBJ whole genome shotgun (WGS) entry which is preliminary data.</text>
</comment>
<keyword evidence="5" id="KW-1185">Reference proteome</keyword>
<dbReference type="EMBL" id="JALJOU010000022">
    <property type="protein sequence ID" value="KAK9837233.1"/>
    <property type="molecule type" value="Genomic_DNA"/>
</dbReference>
<protein>
    <recommendedName>
        <fullName evidence="3">Protein kinase domain-containing protein</fullName>
    </recommendedName>
</protein>
<dbReference type="PANTHER" id="PTHR24346:SF92">
    <property type="entry name" value="SNF1-RELATED PROTEIN KINASE 2.6"/>
    <property type="match status" value="1"/>
</dbReference>
<dbReference type="PANTHER" id="PTHR24346">
    <property type="entry name" value="MAP/MICROTUBULE AFFINITY-REGULATING KINASE"/>
    <property type="match status" value="1"/>
</dbReference>
<dbReference type="GO" id="GO:0004674">
    <property type="term" value="F:protein serine/threonine kinase activity"/>
    <property type="evidence" value="ECO:0007669"/>
    <property type="project" value="TreeGrafter"/>
</dbReference>